<keyword evidence="7" id="KW-0539">Nucleus</keyword>
<comment type="caution">
    <text evidence="10">The sequence shown here is derived from an EMBL/GenBank/DDBJ whole genome shotgun (WGS) entry which is preliminary data.</text>
</comment>
<organism evidence="10 11">
    <name type="scientific">Popillia japonica</name>
    <name type="common">Japanese beetle</name>
    <dbReference type="NCBI Taxonomy" id="7064"/>
    <lineage>
        <taxon>Eukaryota</taxon>
        <taxon>Metazoa</taxon>
        <taxon>Ecdysozoa</taxon>
        <taxon>Arthropoda</taxon>
        <taxon>Hexapoda</taxon>
        <taxon>Insecta</taxon>
        <taxon>Pterygota</taxon>
        <taxon>Neoptera</taxon>
        <taxon>Endopterygota</taxon>
        <taxon>Coleoptera</taxon>
        <taxon>Polyphaga</taxon>
        <taxon>Scarabaeiformia</taxon>
        <taxon>Scarabaeidae</taxon>
        <taxon>Rutelinae</taxon>
        <taxon>Popillia</taxon>
    </lineage>
</organism>
<evidence type="ECO:0000256" key="6">
    <source>
        <dbReference type="ARBA" id="ARBA00023163"/>
    </source>
</evidence>
<dbReference type="Proteomes" id="UP001458880">
    <property type="component" value="Unassembled WGS sequence"/>
</dbReference>
<feature type="compositionally biased region" description="Basic and acidic residues" evidence="9">
    <location>
        <begin position="29"/>
        <end position="44"/>
    </location>
</feature>
<keyword evidence="5 8" id="KW-0175">Coiled coil</keyword>
<evidence type="ECO:0000256" key="8">
    <source>
        <dbReference type="SAM" id="Coils"/>
    </source>
</evidence>
<keyword evidence="4" id="KW-0805">Transcription regulation</keyword>
<gene>
    <name evidence="10" type="ORF">QE152_g25656</name>
</gene>
<dbReference type="GO" id="GO:0097322">
    <property type="term" value="F:7SK snRNA binding"/>
    <property type="evidence" value="ECO:0007669"/>
    <property type="project" value="TreeGrafter"/>
</dbReference>
<evidence type="ECO:0000313" key="10">
    <source>
        <dbReference type="EMBL" id="KAK9711089.1"/>
    </source>
</evidence>
<dbReference type="EMBL" id="JASPKY010000285">
    <property type="protein sequence ID" value="KAK9711089.1"/>
    <property type="molecule type" value="Genomic_DNA"/>
</dbReference>
<evidence type="ECO:0000256" key="1">
    <source>
        <dbReference type="ARBA" id="ARBA00004123"/>
    </source>
</evidence>
<dbReference type="GO" id="GO:0004861">
    <property type="term" value="F:cyclin-dependent protein serine/threonine kinase inhibitor activity"/>
    <property type="evidence" value="ECO:0007669"/>
    <property type="project" value="InterPro"/>
</dbReference>
<dbReference type="InterPro" id="IPR024872">
    <property type="entry name" value="HEXIM"/>
</dbReference>
<dbReference type="GO" id="GO:0005737">
    <property type="term" value="C:cytoplasm"/>
    <property type="evidence" value="ECO:0007669"/>
    <property type="project" value="InterPro"/>
</dbReference>
<sequence>MNVKDAVLNSVVKLPQDDVVHLNNAHATAKHDDPTKMNDVEIPPKKRKTRRGKCKRRNVHPYIKKEIKANNKVVKPEAPYNSNRFLIEDHGNIDEIDEQLRNTDQISNSTVTRTRDSSFSIDSDGEFYSTPDDEEEFLIKDFDDQYQSLQAERLHAMTKSELVEEYLLLESRVEILTKRLRSRMVNTENDKNEETSNQQNDDFQKEIERLRIENENLKQENEMLRNKQMLISCTSDSEDSETDSSDSCSTTSTSSMSKPSSPLPDCPQINGHSPTIIEEAA</sequence>
<feature type="region of interest" description="Disordered" evidence="9">
    <location>
        <begin position="232"/>
        <end position="281"/>
    </location>
</feature>
<dbReference type="GO" id="GO:0000122">
    <property type="term" value="P:negative regulation of transcription by RNA polymerase II"/>
    <property type="evidence" value="ECO:0007669"/>
    <property type="project" value="InterPro"/>
</dbReference>
<dbReference type="GO" id="GO:0005654">
    <property type="term" value="C:nucleoplasm"/>
    <property type="evidence" value="ECO:0007669"/>
    <property type="project" value="TreeGrafter"/>
</dbReference>
<reference evidence="10 11" key="1">
    <citation type="journal article" date="2024" name="BMC Genomics">
        <title>De novo assembly and annotation of Popillia japonica's genome with initial clues to its potential as an invasive pest.</title>
        <authorList>
            <person name="Cucini C."/>
            <person name="Boschi S."/>
            <person name="Funari R."/>
            <person name="Cardaioli E."/>
            <person name="Iannotti N."/>
            <person name="Marturano G."/>
            <person name="Paoli F."/>
            <person name="Bruttini M."/>
            <person name="Carapelli A."/>
            <person name="Frati F."/>
            <person name="Nardi F."/>
        </authorList>
    </citation>
    <scope>NUCLEOTIDE SEQUENCE [LARGE SCALE GENOMIC DNA]</scope>
    <source>
        <strain evidence="10">DMR45628</strain>
    </source>
</reference>
<evidence type="ECO:0000256" key="2">
    <source>
        <dbReference type="ARBA" id="ARBA00008409"/>
    </source>
</evidence>
<proteinExistence type="inferred from homology"/>
<evidence type="ECO:0000313" key="11">
    <source>
        <dbReference type="Proteomes" id="UP001458880"/>
    </source>
</evidence>
<feature type="region of interest" description="Disordered" evidence="9">
    <location>
        <begin position="26"/>
        <end position="51"/>
    </location>
</feature>
<dbReference type="PRINTS" id="PR02094">
    <property type="entry name" value="HEXIMFAMILY"/>
</dbReference>
<evidence type="ECO:0000256" key="9">
    <source>
        <dbReference type="SAM" id="MobiDB-lite"/>
    </source>
</evidence>
<evidence type="ECO:0000256" key="5">
    <source>
        <dbReference type="ARBA" id="ARBA00023054"/>
    </source>
</evidence>
<dbReference type="Pfam" id="PF15313">
    <property type="entry name" value="HEXIM"/>
    <property type="match status" value="1"/>
</dbReference>
<comment type="subcellular location">
    <subcellularLocation>
        <location evidence="1">Nucleus</location>
    </subcellularLocation>
</comment>
<dbReference type="AlphaFoldDB" id="A0AAW1K0I5"/>
<comment type="similarity">
    <text evidence="2">Belongs to the HEXIM family.</text>
</comment>
<keyword evidence="11" id="KW-1185">Reference proteome</keyword>
<keyword evidence="6" id="KW-0804">Transcription</keyword>
<accession>A0AAW1K0I5</accession>
<dbReference type="Gene3D" id="6.10.250.2910">
    <property type="match status" value="1"/>
</dbReference>
<feature type="compositionally biased region" description="Low complexity" evidence="9">
    <location>
        <begin position="245"/>
        <end position="255"/>
    </location>
</feature>
<dbReference type="PANTHER" id="PTHR13469">
    <property type="entry name" value="HEXAMETHYLENE BISACETAMIDE INDUCIBLE 1"/>
    <property type="match status" value="1"/>
</dbReference>
<protein>
    <submittedName>
        <fullName evidence="10">Hexamethylene bis-acetamide-inducible protein</fullName>
    </submittedName>
</protein>
<evidence type="ECO:0000256" key="4">
    <source>
        <dbReference type="ARBA" id="ARBA00023015"/>
    </source>
</evidence>
<dbReference type="PANTHER" id="PTHR13469:SF8">
    <property type="entry name" value="HEXIM P-TEFB COMPLEX SUBUNIT 1"/>
    <property type="match status" value="1"/>
</dbReference>
<name>A0AAW1K0I5_POPJA</name>
<feature type="coiled-coil region" evidence="8">
    <location>
        <begin position="193"/>
        <end position="227"/>
    </location>
</feature>
<evidence type="ECO:0000256" key="3">
    <source>
        <dbReference type="ARBA" id="ARBA00022491"/>
    </source>
</evidence>
<evidence type="ECO:0000256" key="7">
    <source>
        <dbReference type="ARBA" id="ARBA00023242"/>
    </source>
</evidence>
<keyword evidence="3" id="KW-0678">Repressor</keyword>